<dbReference type="RefSeq" id="WP_003148688.1">
    <property type="nucleotide sequence ID" value="NZ_JQCP01000001.1"/>
</dbReference>
<dbReference type="SUPFAM" id="SSF69572">
    <property type="entry name" value="Activating enzymes of the ubiquitin-like proteins"/>
    <property type="match status" value="1"/>
</dbReference>
<evidence type="ECO:0000313" key="3">
    <source>
        <dbReference type="Proteomes" id="UP000051927"/>
    </source>
</evidence>
<dbReference type="EMBL" id="JQCP01000001">
    <property type="protein sequence ID" value="KRO03301.1"/>
    <property type="molecule type" value="Genomic_DNA"/>
</dbReference>
<dbReference type="PANTHER" id="PTHR43267:SF1">
    <property type="entry name" value="TRNA THREONYLCARBAMOYLADENOSINE DEHYDRATASE"/>
    <property type="match status" value="1"/>
</dbReference>
<dbReference type="InterPro" id="IPR045886">
    <property type="entry name" value="ThiF/MoeB/HesA"/>
</dbReference>
<organism evidence="2 3">
    <name type="scientific">Lancefieldella rimae</name>
    <dbReference type="NCBI Taxonomy" id="1383"/>
    <lineage>
        <taxon>Bacteria</taxon>
        <taxon>Bacillati</taxon>
        <taxon>Actinomycetota</taxon>
        <taxon>Coriobacteriia</taxon>
        <taxon>Coriobacteriales</taxon>
        <taxon>Atopobiaceae</taxon>
        <taxon>Lancefieldella</taxon>
    </lineage>
</organism>
<feature type="domain" description="THIF-type NAD/FAD binding fold" evidence="1">
    <location>
        <begin position="12"/>
        <end position="243"/>
    </location>
</feature>
<dbReference type="Pfam" id="PF00899">
    <property type="entry name" value="ThiF"/>
    <property type="match status" value="1"/>
</dbReference>
<accession>A0ABR5Q483</accession>
<keyword evidence="3" id="KW-1185">Reference proteome</keyword>
<gene>
    <name evidence="2" type="ORF">IV60_GL000484</name>
</gene>
<dbReference type="Gene3D" id="3.40.50.720">
    <property type="entry name" value="NAD(P)-binding Rossmann-like Domain"/>
    <property type="match status" value="1"/>
</dbReference>
<dbReference type="GeneID" id="84903859"/>
<dbReference type="Proteomes" id="UP000051927">
    <property type="component" value="Unassembled WGS sequence"/>
</dbReference>
<name>A0ABR5Q483_9ACTN</name>
<evidence type="ECO:0000313" key="2">
    <source>
        <dbReference type="EMBL" id="KRO03301.1"/>
    </source>
</evidence>
<comment type="caution">
    <text evidence="2">The sequence shown here is derived from an EMBL/GenBank/DDBJ whole genome shotgun (WGS) entry which is preliminary data.</text>
</comment>
<reference evidence="2 3" key="1">
    <citation type="journal article" date="2015" name="Genome Announc.">
        <title>Expanding the biotechnology potential of lactobacilli through comparative genomics of 213 strains and associated genera.</title>
        <authorList>
            <person name="Sun Z."/>
            <person name="Harris H.M."/>
            <person name="McCann A."/>
            <person name="Guo C."/>
            <person name="Argimon S."/>
            <person name="Zhang W."/>
            <person name="Yang X."/>
            <person name="Jeffery I.B."/>
            <person name="Cooney J.C."/>
            <person name="Kagawa T.F."/>
            <person name="Liu W."/>
            <person name="Song Y."/>
            <person name="Salvetti E."/>
            <person name="Wrobel A."/>
            <person name="Rasinkangas P."/>
            <person name="Parkhill J."/>
            <person name="Rea M.C."/>
            <person name="O'Sullivan O."/>
            <person name="Ritari J."/>
            <person name="Douillard F.P."/>
            <person name="Paul Ross R."/>
            <person name="Yang R."/>
            <person name="Briner A.E."/>
            <person name="Felis G.E."/>
            <person name="de Vos W.M."/>
            <person name="Barrangou R."/>
            <person name="Klaenhammer T.R."/>
            <person name="Caufield P.W."/>
            <person name="Cui Y."/>
            <person name="Zhang H."/>
            <person name="O'Toole P.W."/>
        </authorList>
    </citation>
    <scope>NUCLEOTIDE SEQUENCE [LARGE SCALE GENOMIC DNA]</scope>
    <source>
        <strain evidence="2 3">DSM 7090</strain>
    </source>
</reference>
<proteinExistence type="predicted"/>
<evidence type="ECO:0000259" key="1">
    <source>
        <dbReference type="Pfam" id="PF00899"/>
    </source>
</evidence>
<protein>
    <submittedName>
        <fullName evidence="2">HesA MoeB ThiF family protein</fullName>
    </submittedName>
</protein>
<dbReference type="CDD" id="cd00755">
    <property type="entry name" value="YgdL_like"/>
    <property type="match status" value="1"/>
</dbReference>
<dbReference type="InterPro" id="IPR035985">
    <property type="entry name" value="Ubiquitin-activating_enz"/>
</dbReference>
<dbReference type="InterPro" id="IPR000594">
    <property type="entry name" value="ThiF_NAD_FAD-bd"/>
</dbReference>
<dbReference type="PANTHER" id="PTHR43267">
    <property type="entry name" value="TRNA THREONYLCARBAMOYLADENOSINE DEHYDRATASE"/>
    <property type="match status" value="1"/>
</dbReference>
<sequence length="249" mass="26878">MAEQIPNATARLELILGHERLARLESACVMVLGLGGVGSNCVEALARGGIGHFVLVDADTVEASNLNRQAIAFVHTLGQKKTDATRNLILDINPAAKVKTLDAFLLKDNTSTLLDTLPHPDVLVDAIDTVSAKLAAARWAQERGVYFISSMGGANKIHPELLKVSMLSQTHDDALARIMRKESRKRGLSDFRVVYSPEPAREVLAPKDAEGKAAQLGTMSYIPPIMGQLIASDVILHLTGLNQSEENRV</sequence>